<dbReference type="InterPro" id="IPR008040">
    <property type="entry name" value="Hydant_A_N"/>
</dbReference>
<dbReference type="InterPro" id="IPR043129">
    <property type="entry name" value="ATPase_NBD"/>
</dbReference>
<dbReference type="Pfam" id="PF19278">
    <property type="entry name" value="Hydant_A_C"/>
    <property type="match status" value="1"/>
</dbReference>
<dbReference type="InterPro" id="IPR049517">
    <property type="entry name" value="ACX-like_C"/>
</dbReference>
<accession>A0ABV7L011</accession>
<proteinExistence type="predicted"/>
<evidence type="ECO:0000313" key="5">
    <source>
        <dbReference type="Proteomes" id="UP001595528"/>
    </source>
</evidence>
<evidence type="ECO:0000259" key="3">
    <source>
        <dbReference type="Pfam" id="PF19278"/>
    </source>
</evidence>
<feature type="domain" description="Acetophenone carboxylase-like C-terminal" evidence="3">
    <location>
        <begin position="511"/>
        <end position="676"/>
    </location>
</feature>
<protein>
    <submittedName>
        <fullName evidence="4">Hydantoinase/oxoprolinase family protein</fullName>
    </submittedName>
</protein>
<reference evidence="5" key="1">
    <citation type="journal article" date="2019" name="Int. J. Syst. Evol. Microbiol.">
        <title>The Global Catalogue of Microorganisms (GCM) 10K type strain sequencing project: providing services to taxonomists for standard genome sequencing and annotation.</title>
        <authorList>
            <consortium name="The Broad Institute Genomics Platform"/>
            <consortium name="The Broad Institute Genome Sequencing Center for Infectious Disease"/>
            <person name="Wu L."/>
            <person name="Ma J."/>
        </authorList>
    </citation>
    <scope>NUCLEOTIDE SEQUENCE [LARGE SCALE GENOMIC DNA]</scope>
    <source>
        <strain evidence="5">KCTC 42964</strain>
    </source>
</reference>
<feature type="domain" description="Hydantoinase/oxoprolinase N-terminal" evidence="2">
    <location>
        <begin position="4"/>
        <end position="185"/>
    </location>
</feature>
<comment type="caution">
    <text evidence="4">The sequence shown here is derived from an EMBL/GenBank/DDBJ whole genome shotgun (WGS) entry which is preliminary data.</text>
</comment>
<evidence type="ECO:0000259" key="2">
    <source>
        <dbReference type="Pfam" id="PF05378"/>
    </source>
</evidence>
<gene>
    <name evidence="4" type="ORF">ACFOGJ_11695</name>
</gene>
<evidence type="ECO:0000313" key="4">
    <source>
        <dbReference type="EMBL" id="MFC3227899.1"/>
    </source>
</evidence>
<evidence type="ECO:0000259" key="1">
    <source>
        <dbReference type="Pfam" id="PF01968"/>
    </source>
</evidence>
<dbReference type="Gene3D" id="3.30.420.40">
    <property type="match status" value="1"/>
</dbReference>
<dbReference type="Pfam" id="PF01968">
    <property type="entry name" value="Hydantoinase_A"/>
    <property type="match status" value="1"/>
</dbReference>
<dbReference type="InterPro" id="IPR002821">
    <property type="entry name" value="Hydantoinase_A"/>
</dbReference>
<dbReference type="SUPFAM" id="SSF53067">
    <property type="entry name" value="Actin-like ATPase domain"/>
    <property type="match status" value="1"/>
</dbReference>
<organism evidence="4 5">
    <name type="scientific">Marinibaculum pumilum</name>
    <dbReference type="NCBI Taxonomy" id="1766165"/>
    <lineage>
        <taxon>Bacteria</taxon>
        <taxon>Pseudomonadati</taxon>
        <taxon>Pseudomonadota</taxon>
        <taxon>Alphaproteobacteria</taxon>
        <taxon>Rhodospirillales</taxon>
        <taxon>Rhodospirillaceae</taxon>
        <taxon>Marinibaculum</taxon>
    </lineage>
</organism>
<dbReference type="RefSeq" id="WP_379900486.1">
    <property type="nucleotide sequence ID" value="NZ_JBHRTR010000026.1"/>
</dbReference>
<dbReference type="Proteomes" id="UP001595528">
    <property type="component" value="Unassembled WGS sequence"/>
</dbReference>
<dbReference type="InterPro" id="IPR045079">
    <property type="entry name" value="Oxoprolinase-like"/>
</dbReference>
<dbReference type="PANTHER" id="PTHR11365">
    <property type="entry name" value="5-OXOPROLINASE RELATED"/>
    <property type="match status" value="1"/>
</dbReference>
<dbReference type="PANTHER" id="PTHR11365:SF23">
    <property type="entry name" value="HYPOTHETICAL 5-OXOPROLINASE (EUROFUNG)-RELATED"/>
    <property type="match status" value="1"/>
</dbReference>
<dbReference type="EMBL" id="JBHRTR010000026">
    <property type="protein sequence ID" value="MFC3227899.1"/>
    <property type="molecule type" value="Genomic_DNA"/>
</dbReference>
<sequence length="694" mass="74405">MRLIGVDVGGTFTDVVFADTDSGTSTIHKVPTTPDDPSEGVLNGILQLCERAEIDAASIDHVLHGTTTATNAVLEYDGAKTGMVTSQNYRDIVHIGRHQRPQHYSIRQEIPWQDRPLVKRRYRLTVPERLSAPNGDVLTPLDEDAVRAAARKLKAEGVEAVAVCFLFSYLDPRHEERARDLILEEYPDCFVTTSSNVTPQFREFERFTTTAMNAFVGPKVRRYVSRLDEQLRAKGLKADLHIMGSNGGVATATMVAERPVLTLLSGPAAGVLGGAWAGELSGRNNLITFDIGGTSADIGIVADGRFAEATARDTWIAGYPLMVPMIDIHTIGAGGGSIAHVDEGGAFRVGPKSAGARPGPAAYGHGGTEPTVTDANVVLGRLDTKAFLGGEMGLDEVAARRVIARLAEQLGMSELETAEGILTVVNANMANAIRGRTVQKGLDPRDFSLVAFGGGGPAQAVDVAAMLGIPEVIVPPAPGITSAVGLITTDMKYDLLKTAFQISTQPDPARIDGDFQTMQKTLVDQFAKDGIGEGEIQFERGADLRYVGQGYELRVAFPAGKVDDAAMKAVFKAFEEKHEAEYGHLFPESPIEIVNLRMTGLGVMPKIGKPQVEEGGSLEAALVRTGACVFREGAEASGALKEFDTAYYRRDRLPLDTWIEGPAVILQKDTTTVVRPQDSFIAERGGNILIKVGL</sequence>
<dbReference type="Pfam" id="PF05378">
    <property type="entry name" value="Hydant_A_N"/>
    <property type="match status" value="1"/>
</dbReference>
<feature type="domain" description="Hydantoinase A/oxoprolinase" evidence="1">
    <location>
        <begin position="206"/>
        <end position="493"/>
    </location>
</feature>
<name>A0ABV7L011_9PROT</name>
<keyword evidence="5" id="KW-1185">Reference proteome</keyword>